<sequence>MKIKKRNNVGLTLIEALIWFAIFAAVVAGVFALYSQSRNSSNASTVNKELSTIFSQTEQLFASEDTAQLTTGGNRLAMNLGIYPSSLKTTKGGDKVQNVFGGEVKIDGQTPSGFSIEYKNIPKGEVCANIVKSQKAVGWDSVGTVKYNDGYKISDVSTFCGSNGSGVITLKFARDNANGSTTP</sequence>
<evidence type="ECO:0000313" key="4">
    <source>
        <dbReference type="Proteomes" id="UP000466863"/>
    </source>
</evidence>
<gene>
    <name evidence="3" type="ORF">GHO28_15990</name>
</gene>
<name>A0A6I1WKI5_9PSED</name>
<dbReference type="Proteomes" id="UP000466863">
    <property type="component" value="Unassembled WGS sequence"/>
</dbReference>
<dbReference type="EMBL" id="WIVV01000075">
    <property type="protein sequence ID" value="MQU43991.1"/>
    <property type="molecule type" value="Genomic_DNA"/>
</dbReference>
<feature type="domain" description="Type 4 secretion system PilS N-terminal" evidence="2">
    <location>
        <begin position="41"/>
        <end position="168"/>
    </location>
</feature>
<proteinExistence type="predicted"/>
<dbReference type="Pfam" id="PF08805">
    <property type="entry name" value="PilS"/>
    <property type="match status" value="1"/>
</dbReference>
<dbReference type="InterPro" id="IPR045584">
    <property type="entry name" value="Pilin-like"/>
</dbReference>
<dbReference type="RefSeq" id="WP_079744108.1">
    <property type="nucleotide sequence ID" value="NZ_WIVV01000075.1"/>
</dbReference>
<accession>A0A6I1WKI5</accession>
<keyword evidence="1" id="KW-0472">Membrane</keyword>
<comment type="caution">
    <text evidence="3">The sequence shown here is derived from an EMBL/GenBank/DDBJ whole genome shotgun (WGS) entry which is preliminary data.</text>
</comment>
<keyword evidence="1" id="KW-0812">Transmembrane</keyword>
<protein>
    <recommendedName>
        <fullName evidence="2">Type 4 secretion system PilS N-terminal domain-containing protein</fullName>
    </recommendedName>
</protein>
<dbReference type="SUPFAM" id="SSF54523">
    <property type="entry name" value="Pili subunits"/>
    <property type="match status" value="1"/>
</dbReference>
<reference evidence="3 4" key="1">
    <citation type="submission" date="2019-10" db="EMBL/GenBank/DDBJ databases">
        <title>Evaluation of single-gene subtyping targets for Pseudomonas.</title>
        <authorList>
            <person name="Reichler S.J."/>
            <person name="Orsi R.H."/>
            <person name="Wiedmann M."/>
            <person name="Martin N.H."/>
            <person name="Murphy S.I."/>
        </authorList>
    </citation>
    <scope>NUCLEOTIDE SEQUENCE [LARGE SCALE GENOMIC DNA]</scope>
    <source>
        <strain evidence="3 4">FSL R10-1876</strain>
    </source>
</reference>
<dbReference type="Gene3D" id="3.30.1690.10">
    <property type="entry name" value="TcpA-like pilin"/>
    <property type="match status" value="1"/>
</dbReference>
<organism evidence="3 4">
    <name type="scientific">Pseudomonas helleri</name>
    <dbReference type="NCBI Taxonomy" id="1608996"/>
    <lineage>
        <taxon>Bacteria</taxon>
        <taxon>Pseudomonadati</taxon>
        <taxon>Pseudomonadota</taxon>
        <taxon>Gammaproteobacteria</taxon>
        <taxon>Pseudomonadales</taxon>
        <taxon>Pseudomonadaceae</taxon>
        <taxon>Pseudomonas</taxon>
    </lineage>
</organism>
<feature type="transmembrane region" description="Helical" evidence="1">
    <location>
        <begin position="12"/>
        <end position="34"/>
    </location>
</feature>
<dbReference type="InterPro" id="IPR014911">
    <property type="entry name" value="PilS_N"/>
</dbReference>
<evidence type="ECO:0000313" key="3">
    <source>
        <dbReference type="EMBL" id="MQU43991.1"/>
    </source>
</evidence>
<dbReference type="AlphaFoldDB" id="A0A6I1WKI5"/>
<keyword evidence="1" id="KW-1133">Transmembrane helix</keyword>
<evidence type="ECO:0000256" key="1">
    <source>
        <dbReference type="SAM" id="Phobius"/>
    </source>
</evidence>
<evidence type="ECO:0000259" key="2">
    <source>
        <dbReference type="Pfam" id="PF08805"/>
    </source>
</evidence>